<evidence type="ECO:0000313" key="3">
    <source>
        <dbReference type="EMBL" id="MCT9811446.1"/>
    </source>
</evidence>
<proteinExistence type="predicted"/>
<dbReference type="CDD" id="cd00051">
    <property type="entry name" value="EFh"/>
    <property type="match status" value="1"/>
</dbReference>
<comment type="caution">
    <text evidence="3">The sequence shown here is derived from an EMBL/GenBank/DDBJ whole genome shotgun (WGS) entry which is preliminary data.</text>
</comment>
<evidence type="ECO:0000256" key="1">
    <source>
        <dbReference type="SAM" id="SignalP"/>
    </source>
</evidence>
<sequence>MKANPPRTIGAFEARSLILFASLALGGAASSMAQPVREPTARSVSVSTAEKAAFDRADRNQDGQLSAAEAESLPVIASRLRELDTDGNGSLSRAEFHRGAQQ</sequence>
<dbReference type="InterPro" id="IPR002048">
    <property type="entry name" value="EF_hand_dom"/>
</dbReference>
<dbReference type="PROSITE" id="PS00018">
    <property type="entry name" value="EF_HAND_1"/>
    <property type="match status" value="1"/>
</dbReference>
<dbReference type="Gene3D" id="1.10.238.10">
    <property type="entry name" value="EF-hand"/>
    <property type="match status" value="1"/>
</dbReference>
<gene>
    <name evidence="3" type="ORF">N0K08_12425</name>
</gene>
<dbReference type="RefSeq" id="WP_261500679.1">
    <property type="nucleotide sequence ID" value="NZ_JAODYH010000005.1"/>
</dbReference>
<feature type="signal peptide" evidence="1">
    <location>
        <begin position="1"/>
        <end position="33"/>
    </location>
</feature>
<dbReference type="InterPro" id="IPR018247">
    <property type="entry name" value="EF_Hand_1_Ca_BS"/>
</dbReference>
<reference evidence="3 4" key="1">
    <citation type="submission" date="2022-09" db="EMBL/GenBank/DDBJ databases">
        <title>Draft genome of isolate Be4.</title>
        <authorList>
            <person name="Sanchez-Castro I."/>
            <person name="Martinez-Rodriguez P."/>
            <person name="Descostes M."/>
            <person name="Merroun M."/>
        </authorList>
    </citation>
    <scope>NUCLEOTIDE SEQUENCE [LARGE SCALE GENOMIC DNA]</scope>
    <source>
        <strain evidence="3 4">Be4</strain>
    </source>
</reference>
<dbReference type="PROSITE" id="PS50222">
    <property type="entry name" value="EF_HAND_2"/>
    <property type="match status" value="1"/>
</dbReference>
<feature type="domain" description="EF-hand" evidence="2">
    <location>
        <begin position="71"/>
        <end position="102"/>
    </location>
</feature>
<keyword evidence="1" id="KW-0732">Signal</keyword>
<dbReference type="SUPFAM" id="SSF47473">
    <property type="entry name" value="EF-hand"/>
    <property type="match status" value="1"/>
</dbReference>
<name>A0ABT2PLU1_9BURK</name>
<evidence type="ECO:0000313" key="4">
    <source>
        <dbReference type="Proteomes" id="UP001525968"/>
    </source>
</evidence>
<dbReference type="InterPro" id="IPR011992">
    <property type="entry name" value="EF-hand-dom_pair"/>
</dbReference>
<dbReference type="Proteomes" id="UP001525968">
    <property type="component" value="Unassembled WGS sequence"/>
</dbReference>
<evidence type="ECO:0000259" key="2">
    <source>
        <dbReference type="PROSITE" id="PS50222"/>
    </source>
</evidence>
<dbReference type="EMBL" id="JAODYH010000005">
    <property type="protein sequence ID" value="MCT9811446.1"/>
    <property type="molecule type" value="Genomic_DNA"/>
</dbReference>
<accession>A0ABT2PLU1</accession>
<protein>
    <submittedName>
        <fullName evidence="3">EF-hand domain-containing protein</fullName>
    </submittedName>
</protein>
<dbReference type="Pfam" id="PF13202">
    <property type="entry name" value="EF-hand_5"/>
    <property type="match status" value="2"/>
</dbReference>
<organism evidence="3 4">
    <name type="scientific">Acidovorax bellezanensis</name>
    <dbReference type="NCBI Taxonomy" id="2976702"/>
    <lineage>
        <taxon>Bacteria</taxon>
        <taxon>Pseudomonadati</taxon>
        <taxon>Pseudomonadota</taxon>
        <taxon>Betaproteobacteria</taxon>
        <taxon>Burkholderiales</taxon>
        <taxon>Comamonadaceae</taxon>
        <taxon>Acidovorax</taxon>
    </lineage>
</organism>
<keyword evidence="4" id="KW-1185">Reference proteome</keyword>
<feature type="chain" id="PRO_5045214380" evidence="1">
    <location>
        <begin position="34"/>
        <end position="102"/>
    </location>
</feature>